<dbReference type="AlphaFoldDB" id="A0AAV6XJT9"/>
<reference evidence="2" key="1">
    <citation type="submission" date="2019-10" db="EMBL/GenBank/DDBJ databases">
        <authorList>
            <person name="Zhang R."/>
            <person name="Pan Y."/>
            <person name="Wang J."/>
            <person name="Ma R."/>
            <person name="Yu S."/>
        </authorList>
    </citation>
    <scope>NUCLEOTIDE SEQUENCE</scope>
    <source>
        <strain evidence="2">LA-IB0</strain>
        <tissue evidence="2">Leaf</tissue>
    </source>
</reference>
<dbReference type="GO" id="GO:0046983">
    <property type="term" value="F:protein dimerization activity"/>
    <property type="evidence" value="ECO:0007669"/>
    <property type="project" value="InterPro"/>
</dbReference>
<dbReference type="SMART" id="SM01037">
    <property type="entry name" value="Bet_v_1"/>
    <property type="match status" value="1"/>
</dbReference>
<dbReference type="InterPro" id="IPR008906">
    <property type="entry name" value="HATC_C_dom"/>
</dbReference>
<name>A0AAV6XJT9_9LAMI</name>
<keyword evidence="3" id="KW-1185">Reference proteome</keyword>
<sequence>MESLAEALSTTTENTILSTFQSKIASRGYGVVMSTSKWSQPSRVGDNEESLAHDGLAVRATIVASEATFSVGGHVFDESHASLHPNAVEAIVVVDDWIKLVPKKVDNLSVASGTQSAGSQGEMGLKGKMTVEKEIKCHGDVFHDLFRHKPHHLANITPDHVQGCELHEGEYGALGSVNLWNYTDEGKEKYIKTVIEAIDEEKKLVKFKGVEGDVLEIYKEFTASIHVDTNGDDHLVTWTIVYEKLSEDSPDPISILNLAINLTKEIEAHHTN</sequence>
<organism evidence="2 3">
    <name type="scientific">Buddleja alternifolia</name>
    <dbReference type="NCBI Taxonomy" id="168488"/>
    <lineage>
        <taxon>Eukaryota</taxon>
        <taxon>Viridiplantae</taxon>
        <taxon>Streptophyta</taxon>
        <taxon>Embryophyta</taxon>
        <taxon>Tracheophyta</taxon>
        <taxon>Spermatophyta</taxon>
        <taxon>Magnoliopsida</taxon>
        <taxon>eudicotyledons</taxon>
        <taxon>Gunneridae</taxon>
        <taxon>Pentapetalae</taxon>
        <taxon>asterids</taxon>
        <taxon>lamiids</taxon>
        <taxon>Lamiales</taxon>
        <taxon>Scrophulariaceae</taxon>
        <taxon>Buddlejeae</taxon>
        <taxon>Buddleja</taxon>
    </lineage>
</organism>
<dbReference type="PANTHER" id="PTHR31907">
    <property type="entry name" value="MLP-LIKE PROTEIN 423"/>
    <property type="match status" value="1"/>
</dbReference>
<dbReference type="Pfam" id="PF05699">
    <property type="entry name" value="Dimer_Tnp_hAT"/>
    <property type="match status" value="1"/>
</dbReference>
<dbReference type="CDD" id="cd07816">
    <property type="entry name" value="Bet_v1-like"/>
    <property type="match status" value="1"/>
</dbReference>
<dbReference type="GO" id="GO:0006952">
    <property type="term" value="P:defense response"/>
    <property type="evidence" value="ECO:0007669"/>
    <property type="project" value="InterPro"/>
</dbReference>
<feature type="domain" description="Bet v I/Major latex protein" evidence="1">
    <location>
        <begin position="124"/>
        <end position="271"/>
    </location>
</feature>
<evidence type="ECO:0000259" key="1">
    <source>
        <dbReference type="SMART" id="SM01037"/>
    </source>
</evidence>
<dbReference type="InterPro" id="IPR023393">
    <property type="entry name" value="START-like_dom_sf"/>
</dbReference>
<evidence type="ECO:0000313" key="3">
    <source>
        <dbReference type="Proteomes" id="UP000826271"/>
    </source>
</evidence>
<dbReference type="EMBL" id="WHWC01000005">
    <property type="protein sequence ID" value="KAG8382764.1"/>
    <property type="molecule type" value="Genomic_DNA"/>
</dbReference>
<dbReference type="InterPro" id="IPR051761">
    <property type="entry name" value="MLP-like_ligand-binding"/>
</dbReference>
<dbReference type="Proteomes" id="UP000826271">
    <property type="component" value="Unassembled WGS sequence"/>
</dbReference>
<dbReference type="Gene3D" id="3.30.530.20">
    <property type="match status" value="1"/>
</dbReference>
<evidence type="ECO:0000313" key="2">
    <source>
        <dbReference type="EMBL" id="KAG8382764.1"/>
    </source>
</evidence>
<accession>A0AAV6XJT9</accession>
<dbReference type="SUPFAM" id="SSF55961">
    <property type="entry name" value="Bet v1-like"/>
    <property type="match status" value="1"/>
</dbReference>
<proteinExistence type="predicted"/>
<dbReference type="InterPro" id="IPR000916">
    <property type="entry name" value="Bet_v_I/MLP"/>
</dbReference>
<comment type="caution">
    <text evidence="2">The sequence shown here is derived from an EMBL/GenBank/DDBJ whole genome shotgun (WGS) entry which is preliminary data.</text>
</comment>
<gene>
    <name evidence="2" type="ORF">BUALT_Bualt05G0111200</name>
</gene>
<protein>
    <recommendedName>
        <fullName evidence="1">Bet v I/Major latex protein domain-containing protein</fullName>
    </recommendedName>
</protein>
<dbReference type="Pfam" id="PF00407">
    <property type="entry name" value="Bet_v_1"/>
    <property type="match status" value="1"/>
</dbReference>